<dbReference type="Proteomes" id="UP000199302">
    <property type="component" value="Unassembled WGS sequence"/>
</dbReference>
<dbReference type="InterPro" id="IPR051310">
    <property type="entry name" value="MCP_chemotaxis"/>
</dbReference>
<dbReference type="STRING" id="871652.SAMN04515673_10249"/>
<dbReference type="OrthoDB" id="354287at2"/>
<evidence type="ECO:0000256" key="1">
    <source>
        <dbReference type="ARBA" id="ARBA00004370"/>
    </source>
</evidence>
<dbReference type="SMART" id="SM00304">
    <property type="entry name" value="HAMP"/>
    <property type="match status" value="2"/>
</dbReference>
<evidence type="ECO:0000259" key="7">
    <source>
        <dbReference type="PROSITE" id="PS50885"/>
    </source>
</evidence>
<dbReference type="PROSITE" id="PS50111">
    <property type="entry name" value="CHEMOTAXIS_TRANSDUC_2"/>
    <property type="match status" value="1"/>
</dbReference>
<evidence type="ECO:0000313" key="8">
    <source>
        <dbReference type="EMBL" id="SFQ99903.1"/>
    </source>
</evidence>
<feature type="domain" description="HAMP" evidence="7">
    <location>
        <begin position="491"/>
        <end position="543"/>
    </location>
</feature>
<dbReference type="PANTHER" id="PTHR43531">
    <property type="entry name" value="PROTEIN ICFG"/>
    <property type="match status" value="1"/>
</dbReference>
<dbReference type="Pfam" id="PF00015">
    <property type="entry name" value="MCPsignal"/>
    <property type="match status" value="1"/>
</dbReference>
<keyword evidence="5" id="KW-1133">Transmembrane helix</keyword>
<dbReference type="SUPFAM" id="SSF158472">
    <property type="entry name" value="HAMP domain-like"/>
    <property type="match status" value="1"/>
</dbReference>
<comment type="similarity">
    <text evidence="3">Belongs to the methyl-accepting chemotaxis (MCP) protein family.</text>
</comment>
<dbReference type="PROSITE" id="PS50885">
    <property type="entry name" value="HAMP"/>
    <property type="match status" value="2"/>
</dbReference>
<evidence type="ECO:0000256" key="2">
    <source>
        <dbReference type="ARBA" id="ARBA00022500"/>
    </source>
</evidence>
<comment type="subcellular location">
    <subcellularLocation>
        <location evidence="1">Membrane</location>
    </subcellularLocation>
</comment>
<organism evidence="8 9">
    <name type="scientific">Poseidonocella sedimentorum</name>
    <dbReference type="NCBI Taxonomy" id="871652"/>
    <lineage>
        <taxon>Bacteria</taxon>
        <taxon>Pseudomonadati</taxon>
        <taxon>Pseudomonadota</taxon>
        <taxon>Alphaproteobacteria</taxon>
        <taxon>Rhodobacterales</taxon>
        <taxon>Roseobacteraceae</taxon>
        <taxon>Poseidonocella</taxon>
    </lineage>
</organism>
<dbReference type="InterPro" id="IPR003660">
    <property type="entry name" value="HAMP_dom"/>
</dbReference>
<dbReference type="CDD" id="cd06225">
    <property type="entry name" value="HAMP"/>
    <property type="match status" value="1"/>
</dbReference>
<dbReference type="InterPro" id="IPR004089">
    <property type="entry name" value="MCPsignal_dom"/>
</dbReference>
<dbReference type="PANTHER" id="PTHR43531:SF11">
    <property type="entry name" value="METHYL-ACCEPTING CHEMOTAXIS PROTEIN 3"/>
    <property type="match status" value="1"/>
</dbReference>
<dbReference type="Pfam" id="PF00672">
    <property type="entry name" value="HAMP"/>
    <property type="match status" value="1"/>
</dbReference>
<dbReference type="Gene3D" id="3.30.450.20">
    <property type="entry name" value="PAS domain"/>
    <property type="match status" value="1"/>
</dbReference>
<dbReference type="PRINTS" id="PR00260">
    <property type="entry name" value="CHEMTRNSDUCR"/>
</dbReference>
<keyword evidence="4" id="KW-0807">Transducer</keyword>
<keyword evidence="2" id="KW-0145">Chemotaxis</keyword>
<dbReference type="CDD" id="cd11386">
    <property type="entry name" value="MCP_signal"/>
    <property type="match status" value="1"/>
</dbReference>
<gene>
    <name evidence="8" type="ORF">SAMN04515673_10249</name>
</gene>
<dbReference type="EMBL" id="FOYI01000002">
    <property type="protein sequence ID" value="SFQ99903.1"/>
    <property type="molecule type" value="Genomic_DNA"/>
</dbReference>
<dbReference type="InterPro" id="IPR004090">
    <property type="entry name" value="Chemotax_Me-accpt_rcpt"/>
</dbReference>
<dbReference type="Gene3D" id="1.10.8.500">
    <property type="entry name" value="HAMP domain in histidine kinase"/>
    <property type="match status" value="1"/>
</dbReference>
<feature type="transmembrane region" description="Helical" evidence="5">
    <location>
        <begin position="176"/>
        <end position="194"/>
    </location>
</feature>
<dbReference type="GO" id="GO:0007165">
    <property type="term" value="P:signal transduction"/>
    <property type="evidence" value="ECO:0007669"/>
    <property type="project" value="UniProtKB-KW"/>
</dbReference>
<evidence type="ECO:0000259" key="6">
    <source>
        <dbReference type="PROSITE" id="PS50111"/>
    </source>
</evidence>
<dbReference type="AlphaFoldDB" id="A0A1I6D3I1"/>
<feature type="domain" description="HAMP" evidence="7">
    <location>
        <begin position="196"/>
        <end position="249"/>
    </location>
</feature>
<dbReference type="GO" id="GO:0016020">
    <property type="term" value="C:membrane"/>
    <property type="evidence" value="ECO:0007669"/>
    <property type="project" value="UniProtKB-SubCell"/>
</dbReference>
<dbReference type="GO" id="GO:0004888">
    <property type="term" value="F:transmembrane signaling receptor activity"/>
    <property type="evidence" value="ECO:0007669"/>
    <property type="project" value="InterPro"/>
</dbReference>
<accession>A0A1I6D3I1</accession>
<evidence type="ECO:0000256" key="3">
    <source>
        <dbReference type="ARBA" id="ARBA00029447"/>
    </source>
</evidence>
<name>A0A1I6D3I1_9RHOB</name>
<keyword evidence="5" id="KW-0472">Membrane</keyword>
<evidence type="ECO:0000313" key="9">
    <source>
        <dbReference type="Proteomes" id="UP000199302"/>
    </source>
</evidence>
<dbReference type="FunFam" id="1.10.287.950:FF:000001">
    <property type="entry name" value="Methyl-accepting chemotaxis sensory transducer"/>
    <property type="match status" value="1"/>
</dbReference>
<feature type="domain" description="Methyl-accepting transducer" evidence="6">
    <location>
        <begin position="548"/>
        <end position="777"/>
    </location>
</feature>
<evidence type="ECO:0000256" key="4">
    <source>
        <dbReference type="PROSITE-ProRule" id="PRU00284"/>
    </source>
</evidence>
<dbReference type="Gene3D" id="1.10.287.950">
    <property type="entry name" value="Methyl-accepting chemotaxis protein"/>
    <property type="match status" value="1"/>
</dbReference>
<protein>
    <submittedName>
        <fullName evidence="8">Methyl-accepting chemotaxis protein</fullName>
    </submittedName>
</protein>
<keyword evidence="5" id="KW-0812">Transmembrane</keyword>
<keyword evidence="9" id="KW-1185">Reference proteome</keyword>
<evidence type="ECO:0000256" key="5">
    <source>
        <dbReference type="SAM" id="Phobius"/>
    </source>
</evidence>
<reference evidence="8 9" key="1">
    <citation type="submission" date="2016-10" db="EMBL/GenBank/DDBJ databases">
        <authorList>
            <person name="de Groot N.N."/>
        </authorList>
    </citation>
    <scope>NUCLEOTIDE SEQUENCE [LARGE SCALE GENOMIC DNA]</scope>
    <source>
        <strain evidence="9">KMM 9023,NRIC 0796,JCM 17311,KCTC 23692</strain>
    </source>
</reference>
<dbReference type="SMART" id="SM00283">
    <property type="entry name" value="MA"/>
    <property type="match status" value="1"/>
</dbReference>
<sequence length="843" mass="86863">MSTSQAKSSVFKSVFVKCTALIALTAALIAVSLSYQARNTARDVAHLGSEQLANKVAGLLAGQVSGAFRFGKHDTVVPLLEDTLKKSNGSFTALLGVDSSGAVVASAGAIDTPAAQEAAALAQAAVAAGERQSSADRQTVAYPVKVGDGDALGAVAIVATTEPMLTIIAGDLQRSGIIAAIILTAALVGSAVLLRIMISKPLTRVGAAMHSVGEGDLGTEVPLTGRGDEIGGIARQLDAFRLDLQAAEAASADAIRKGAGFQNSSAAMVMLDTEGTVEASNPAAAALLGEKLGLLADANALVGMKFASLSSSFDGVINAASGQEHSRSEVVENGVSLATEINTVRTPEGEIAGMVIEIADITEARINASIFEAMDAENVRAAFDETGAFIESNSNYADVMGSRSNSGLSDIASFEGASGADVMSRLGSGESLFGRFEFAGGAGESKIIDGALCAVKDASGKVFRIVATGRDVTAATRALDASNARAEKMQSEQATAVSGIRKGLENLSRGDFTVRIDEPFAPDYETLRSDFNEAISLIENTVISINERAENINGEISSISESSTNLSERTEKQASTLAESVAAITQISAAVTTAADGAREAERLVASARSDAENSEQVVEQAIDAVGKIEASSQRISQIVSVIDDIAFQTNLLALNAGVEAARAGDSGRGFAVVASEVRELAQRSSKAAKEISDVIQKSRVDVENGVQLVRRAGDALNEIAGSVSQISDHVGGIATSSNEQSEGLSQISEAMNQLDSVTQHNVGTFEETAAAISVLSNETTELKQALGGFTVNWTSPTSTPVAAVSAHVPHAVSHTAPVKQVANGAPVQEFHMNDSEEAWADF</sequence>
<dbReference type="SUPFAM" id="SSF58104">
    <property type="entry name" value="Methyl-accepting chemotaxis protein (MCP) signaling domain"/>
    <property type="match status" value="1"/>
</dbReference>
<dbReference type="GO" id="GO:0006935">
    <property type="term" value="P:chemotaxis"/>
    <property type="evidence" value="ECO:0007669"/>
    <property type="project" value="UniProtKB-KW"/>
</dbReference>
<proteinExistence type="inferred from homology"/>